<evidence type="ECO:0000313" key="3">
    <source>
        <dbReference type="EMBL" id="KKN93606.1"/>
    </source>
</evidence>
<evidence type="ECO:0000259" key="1">
    <source>
        <dbReference type="Pfam" id="PF07463"/>
    </source>
</evidence>
<dbReference type="InterPro" id="IPR010902">
    <property type="entry name" value="NUMOD4"/>
</dbReference>
<evidence type="ECO:0008006" key="4">
    <source>
        <dbReference type="Google" id="ProtNLM"/>
    </source>
</evidence>
<dbReference type="Pfam" id="PF13392">
    <property type="entry name" value="HNH_3"/>
    <property type="match status" value="1"/>
</dbReference>
<dbReference type="Pfam" id="PF07463">
    <property type="entry name" value="NUMOD4"/>
    <property type="match status" value="1"/>
</dbReference>
<dbReference type="EMBL" id="LAZR01000084">
    <property type="protein sequence ID" value="KKN93606.1"/>
    <property type="molecule type" value="Genomic_DNA"/>
</dbReference>
<proteinExistence type="predicted"/>
<protein>
    <recommendedName>
        <fullName evidence="4">HNH nuclease domain-containing protein</fullName>
    </recommendedName>
</protein>
<feature type="domain" description="HNH nuclease" evidence="2">
    <location>
        <begin position="54"/>
        <end position="94"/>
    </location>
</feature>
<sequence length="172" mass="20722">MKDILGYEGLYSIDKRGNVFSHRRRKVMSPRYRKGYVRATLTKNKIIRQISVQQLVAQAFIPNPENKPYVNHKNLIKDDNRVENLEWVTHLENVQHFLKNRKKRKNKGSKLTKHDVDEIRRKYPEPRNSKPWKRYNITDAHYYSIVANRHRFDPTYKPNIKPIWTTIKNPQT</sequence>
<name>A0A0F9X443_9ZZZZ</name>
<dbReference type="GO" id="GO:0016788">
    <property type="term" value="F:hydrolase activity, acting on ester bonds"/>
    <property type="evidence" value="ECO:0007669"/>
    <property type="project" value="InterPro"/>
</dbReference>
<dbReference type="SUPFAM" id="SSF54060">
    <property type="entry name" value="His-Me finger endonucleases"/>
    <property type="match status" value="1"/>
</dbReference>
<dbReference type="InterPro" id="IPR044925">
    <property type="entry name" value="His-Me_finger_sf"/>
</dbReference>
<organism evidence="3">
    <name type="scientific">marine sediment metagenome</name>
    <dbReference type="NCBI Taxonomy" id="412755"/>
    <lineage>
        <taxon>unclassified sequences</taxon>
        <taxon>metagenomes</taxon>
        <taxon>ecological metagenomes</taxon>
    </lineage>
</organism>
<comment type="caution">
    <text evidence="3">The sequence shown here is derived from an EMBL/GenBank/DDBJ whole genome shotgun (WGS) entry which is preliminary data.</text>
</comment>
<dbReference type="AlphaFoldDB" id="A0A0F9X443"/>
<gene>
    <name evidence="3" type="ORF">LCGC14_0194380</name>
</gene>
<feature type="domain" description="NUMOD4" evidence="1">
    <location>
        <begin position="2"/>
        <end position="42"/>
    </location>
</feature>
<dbReference type="InterPro" id="IPR003615">
    <property type="entry name" value="HNH_nuc"/>
</dbReference>
<accession>A0A0F9X443</accession>
<evidence type="ECO:0000259" key="2">
    <source>
        <dbReference type="Pfam" id="PF13392"/>
    </source>
</evidence>
<reference evidence="3" key="1">
    <citation type="journal article" date="2015" name="Nature">
        <title>Complex archaea that bridge the gap between prokaryotes and eukaryotes.</title>
        <authorList>
            <person name="Spang A."/>
            <person name="Saw J.H."/>
            <person name="Jorgensen S.L."/>
            <person name="Zaremba-Niedzwiedzka K."/>
            <person name="Martijn J."/>
            <person name="Lind A.E."/>
            <person name="van Eijk R."/>
            <person name="Schleper C."/>
            <person name="Guy L."/>
            <person name="Ettema T.J."/>
        </authorList>
    </citation>
    <scope>NUCLEOTIDE SEQUENCE</scope>
</reference>
<dbReference type="Gene3D" id="3.90.75.20">
    <property type="match status" value="1"/>
</dbReference>